<keyword evidence="3" id="KW-1185">Reference proteome</keyword>
<dbReference type="AlphaFoldDB" id="I3C9T8"/>
<dbReference type="STRING" id="926559.JoomaDRAFT_3439"/>
<evidence type="ECO:0000313" key="3">
    <source>
        <dbReference type="Proteomes" id="UP000004690"/>
    </source>
</evidence>
<protein>
    <submittedName>
        <fullName evidence="2">Uncharacterized protein</fullName>
    </submittedName>
</protein>
<keyword evidence="1" id="KW-0472">Membrane</keyword>
<dbReference type="EMBL" id="JH651379">
    <property type="protein sequence ID" value="EIJ40381.1"/>
    <property type="molecule type" value="Genomic_DNA"/>
</dbReference>
<dbReference type="OrthoDB" id="1447528at2"/>
<gene>
    <name evidence="2" type="ORF">JoomaDRAFT_3439</name>
</gene>
<sequence length="87" mass="9716">MLDRLFLKKLTKKGIWAYWIIQLVLDVILGIVLFGVLNYTLDQDNPGRNILIVGVIISSLISGGICLIFWKKPKELAEANGSVNSED</sequence>
<dbReference type="HOGENOM" id="CLU_2479182_0_0_10"/>
<dbReference type="Proteomes" id="UP000004690">
    <property type="component" value="Unassembled WGS sequence"/>
</dbReference>
<accession>I3C9T8</accession>
<keyword evidence="1" id="KW-0812">Transmembrane</keyword>
<feature type="transmembrane region" description="Helical" evidence="1">
    <location>
        <begin position="16"/>
        <end position="37"/>
    </location>
</feature>
<evidence type="ECO:0000256" key="1">
    <source>
        <dbReference type="SAM" id="Phobius"/>
    </source>
</evidence>
<keyword evidence="1" id="KW-1133">Transmembrane helix</keyword>
<dbReference type="eggNOG" id="ENOG5033M27">
    <property type="taxonomic scope" value="Bacteria"/>
</dbReference>
<feature type="transmembrane region" description="Helical" evidence="1">
    <location>
        <begin position="49"/>
        <end position="70"/>
    </location>
</feature>
<reference evidence="2 3" key="1">
    <citation type="submission" date="2012-02" db="EMBL/GenBank/DDBJ databases">
        <title>Improved High-Quality Draft genome of Joostella marina DSM 19592.</title>
        <authorList>
            <consortium name="US DOE Joint Genome Institute (JGI-PGF)"/>
            <person name="Lucas S."/>
            <person name="Copeland A."/>
            <person name="Lapidus A."/>
            <person name="Bruce D."/>
            <person name="Goodwin L."/>
            <person name="Pitluck S."/>
            <person name="Peters L."/>
            <person name="Chertkov O."/>
            <person name="Ovchinnikova G."/>
            <person name="Kyrpides N."/>
            <person name="Mavromatis K."/>
            <person name="Detter J.C."/>
            <person name="Han C."/>
            <person name="Land M."/>
            <person name="Hauser L."/>
            <person name="Markowitz V."/>
            <person name="Cheng J.-F."/>
            <person name="Hugenholtz P."/>
            <person name="Woyke T."/>
            <person name="Wu D."/>
            <person name="Tindall B."/>
            <person name="Brambilla E."/>
            <person name="Klenk H.-P."/>
            <person name="Eisen J.A."/>
        </authorList>
    </citation>
    <scope>NUCLEOTIDE SEQUENCE [LARGE SCALE GENOMIC DNA]</scope>
    <source>
        <strain evidence="2 3">DSM 19592</strain>
    </source>
</reference>
<dbReference type="RefSeq" id="WP_008614635.1">
    <property type="nucleotide sequence ID" value="NZ_JH651379.1"/>
</dbReference>
<name>I3C9T8_9FLAO</name>
<proteinExistence type="predicted"/>
<evidence type="ECO:0000313" key="2">
    <source>
        <dbReference type="EMBL" id="EIJ40381.1"/>
    </source>
</evidence>
<organism evidence="2 3">
    <name type="scientific">Galbibacter orientalis DSM 19592</name>
    <dbReference type="NCBI Taxonomy" id="926559"/>
    <lineage>
        <taxon>Bacteria</taxon>
        <taxon>Pseudomonadati</taxon>
        <taxon>Bacteroidota</taxon>
        <taxon>Flavobacteriia</taxon>
        <taxon>Flavobacteriales</taxon>
        <taxon>Flavobacteriaceae</taxon>
        <taxon>Galbibacter</taxon>
    </lineage>
</organism>